<dbReference type="SUPFAM" id="SSF52343">
    <property type="entry name" value="Ferredoxin reductase-like, C-terminal NADP-linked domain"/>
    <property type="match status" value="1"/>
</dbReference>
<evidence type="ECO:0000259" key="15">
    <source>
        <dbReference type="PROSITE" id="PS51384"/>
    </source>
</evidence>
<dbReference type="SFLD" id="SFLDG01168">
    <property type="entry name" value="Ferric_reductase_subgroup_(FRE"/>
    <property type="match status" value="1"/>
</dbReference>
<dbReference type="Pfam" id="PF08022">
    <property type="entry name" value="FAD_binding_8"/>
    <property type="match status" value="1"/>
</dbReference>
<dbReference type="Proteomes" id="UP001164286">
    <property type="component" value="Unassembled WGS sequence"/>
</dbReference>
<dbReference type="Pfam" id="PF01794">
    <property type="entry name" value="Ferric_reduct"/>
    <property type="match status" value="1"/>
</dbReference>
<dbReference type="GO" id="GO:0006826">
    <property type="term" value="P:iron ion transport"/>
    <property type="evidence" value="ECO:0007669"/>
    <property type="project" value="TreeGrafter"/>
</dbReference>
<keyword evidence="10" id="KW-0406">Ion transport</keyword>
<keyword evidence="5" id="KW-1003">Cell membrane</keyword>
<dbReference type="GO" id="GO:0015677">
    <property type="term" value="P:copper ion import"/>
    <property type="evidence" value="ECO:0007669"/>
    <property type="project" value="TreeGrafter"/>
</dbReference>
<protein>
    <recommendedName>
        <fullName evidence="3">ferric-chelate reductase (NADPH)</fullName>
        <ecNumber evidence="3">1.16.1.9</ecNumber>
    </recommendedName>
</protein>
<organism evidence="16 17">
    <name type="scientific">Dioszegia hungarica</name>
    <dbReference type="NCBI Taxonomy" id="4972"/>
    <lineage>
        <taxon>Eukaryota</taxon>
        <taxon>Fungi</taxon>
        <taxon>Dikarya</taxon>
        <taxon>Basidiomycota</taxon>
        <taxon>Agaricomycotina</taxon>
        <taxon>Tremellomycetes</taxon>
        <taxon>Tremellales</taxon>
        <taxon>Bulleribasidiaceae</taxon>
        <taxon>Dioszegia</taxon>
    </lineage>
</organism>
<evidence type="ECO:0000256" key="6">
    <source>
        <dbReference type="ARBA" id="ARBA00022692"/>
    </source>
</evidence>
<evidence type="ECO:0000256" key="10">
    <source>
        <dbReference type="ARBA" id="ARBA00023065"/>
    </source>
</evidence>
<name>A0AA38H777_9TREE</name>
<keyword evidence="9" id="KW-0560">Oxidoreductase</keyword>
<dbReference type="SUPFAM" id="SSF63380">
    <property type="entry name" value="Riboflavin synthase domain-like"/>
    <property type="match status" value="1"/>
</dbReference>
<comment type="catalytic activity">
    <reaction evidence="12">
        <text>2 a Fe(II)-siderophore + NADP(+) + H(+) = 2 a Fe(III)-siderophore + NADPH</text>
        <dbReference type="Rhea" id="RHEA:28795"/>
        <dbReference type="Rhea" id="RHEA-COMP:11342"/>
        <dbReference type="Rhea" id="RHEA-COMP:11344"/>
        <dbReference type="ChEBI" id="CHEBI:15378"/>
        <dbReference type="ChEBI" id="CHEBI:29033"/>
        <dbReference type="ChEBI" id="CHEBI:29034"/>
        <dbReference type="ChEBI" id="CHEBI:57783"/>
        <dbReference type="ChEBI" id="CHEBI:58349"/>
        <dbReference type="EC" id="1.16.1.9"/>
    </reaction>
</comment>
<dbReference type="AlphaFoldDB" id="A0AA38H777"/>
<reference evidence="16" key="1">
    <citation type="journal article" date="2022" name="G3 (Bethesda)">
        <title>High quality genome of the basidiomycete yeast Dioszegia hungarica PDD-24b-2 isolated from cloud water.</title>
        <authorList>
            <person name="Jarrige D."/>
            <person name="Haridas S."/>
            <person name="Bleykasten-Grosshans C."/>
            <person name="Joly M."/>
            <person name="Nadalig T."/>
            <person name="Sancelme M."/>
            <person name="Vuilleumier S."/>
            <person name="Grigoriev I.V."/>
            <person name="Amato P."/>
            <person name="Bringel F."/>
        </authorList>
    </citation>
    <scope>NUCLEOTIDE SEQUENCE</scope>
    <source>
        <strain evidence="16">PDD-24b-2</strain>
    </source>
</reference>
<comment type="caution">
    <text evidence="16">The sequence shown here is derived from an EMBL/GenBank/DDBJ whole genome shotgun (WGS) entry which is preliminary data.</text>
</comment>
<keyword evidence="4" id="KW-0813">Transport</keyword>
<accession>A0AA38H777</accession>
<evidence type="ECO:0000256" key="9">
    <source>
        <dbReference type="ARBA" id="ARBA00023002"/>
    </source>
</evidence>
<keyword evidence="11 14" id="KW-0472">Membrane</keyword>
<feature type="transmembrane region" description="Helical" evidence="14">
    <location>
        <begin position="156"/>
        <end position="177"/>
    </location>
</feature>
<evidence type="ECO:0000256" key="12">
    <source>
        <dbReference type="ARBA" id="ARBA00048483"/>
    </source>
</evidence>
<dbReference type="InterPro" id="IPR017927">
    <property type="entry name" value="FAD-bd_FR_type"/>
</dbReference>
<feature type="transmembrane region" description="Helical" evidence="14">
    <location>
        <begin position="113"/>
        <end position="136"/>
    </location>
</feature>
<dbReference type="InterPro" id="IPR017938">
    <property type="entry name" value="Riboflavin_synthase-like_b-brl"/>
</dbReference>
<dbReference type="GO" id="GO:0006879">
    <property type="term" value="P:intracellular iron ion homeostasis"/>
    <property type="evidence" value="ECO:0007669"/>
    <property type="project" value="TreeGrafter"/>
</dbReference>
<feature type="domain" description="FAD-binding FR-type" evidence="15">
    <location>
        <begin position="324"/>
        <end position="421"/>
    </location>
</feature>
<keyword evidence="6 14" id="KW-0812">Transmembrane</keyword>
<dbReference type="EC" id="1.16.1.9" evidence="3"/>
<evidence type="ECO:0000256" key="5">
    <source>
        <dbReference type="ARBA" id="ARBA00022475"/>
    </source>
</evidence>
<dbReference type="Gene3D" id="3.40.50.80">
    <property type="entry name" value="Nucleotide-binding domain of ferredoxin-NADP reductase (FNR) module"/>
    <property type="match status" value="1"/>
</dbReference>
<evidence type="ECO:0000256" key="8">
    <source>
        <dbReference type="ARBA" id="ARBA00022989"/>
    </source>
</evidence>
<dbReference type="PANTHER" id="PTHR32361:SF3">
    <property type="entry name" value="REDUCTASE, PUTATIVE (AFU_ORTHOLOGUE AFUA_6G13750)-RELATED"/>
    <property type="match status" value="1"/>
</dbReference>
<dbReference type="GeneID" id="77728659"/>
<dbReference type="PANTHER" id="PTHR32361">
    <property type="entry name" value="FERRIC/CUPRIC REDUCTASE TRANSMEMBRANE COMPONENT"/>
    <property type="match status" value="1"/>
</dbReference>
<sequence>MSSISPRHIQDFNDAAGLEPHWGYADRVIPCTSDAGSCEYLDIVYWAHDVGMLYMGAMWAVIIGGLMVWGFLYRTRVSQSRLGATISSFTTRHFLPELRPLRFLFGRTTRLQIAALALIITYLSVFSFAGIVYKSWITPVKNMPGVYNTRSSLGPWSDRIGVIAYALTPVSILLVMRESLLSVITGVPYQHFNFLHRWTGHIILLQSVLHTIGWCLVEIRFYQPQPSVAVTWIKQTYMIWGVVALIFLLLLWGLATRTAQRAFGYEFFRKAHYVLAMLYIGAIYAHWSALGCFLIPSILLWGIDRAIRLGRTALIHYHLLPDGRGVFSSLPSKITHYGEDILRIDLINPNPTSWAIGQHFYLTFPQSSIWQSHPFTPLSLPGPRHSYLIRAKRGETQKVTAFQGDSTPVILTGPYGADIMRGVSGTSNILCVAGGTGITFVLPVLMQLAQRGEGEGILHLVWAVRRKEDEEWIAPELEFLRRSPRVRVTVYSTRSPPSTPASAETPGPSEKNACFDRSDSSSSSAEKGSNMPTLDHSARPDIHQITRDFAAQAAGGEIKVYVSGPSGMITAAREVVADLNDPRGVWRGERKPVEMIYDDRLE</sequence>
<feature type="transmembrane region" description="Helical" evidence="14">
    <location>
        <begin position="276"/>
        <end position="303"/>
    </location>
</feature>
<dbReference type="GO" id="GO:0052851">
    <property type="term" value="F:ferric-chelate reductase (NADPH) activity"/>
    <property type="evidence" value="ECO:0007669"/>
    <property type="project" value="UniProtKB-EC"/>
</dbReference>
<evidence type="ECO:0000256" key="2">
    <source>
        <dbReference type="ARBA" id="ARBA00006278"/>
    </source>
</evidence>
<dbReference type="InterPro" id="IPR051410">
    <property type="entry name" value="Ferric/Cupric_Reductase"/>
</dbReference>
<evidence type="ECO:0000313" key="16">
    <source>
        <dbReference type="EMBL" id="KAI9635137.1"/>
    </source>
</evidence>
<evidence type="ECO:0000313" key="17">
    <source>
        <dbReference type="Proteomes" id="UP001164286"/>
    </source>
</evidence>
<dbReference type="CDD" id="cd06186">
    <property type="entry name" value="NOX_Duox_like_FAD_NADP"/>
    <property type="match status" value="1"/>
</dbReference>
<dbReference type="Pfam" id="PF08030">
    <property type="entry name" value="NAD_binding_6"/>
    <property type="match status" value="1"/>
</dbReference>
<dbReference type="InterPro" id="IPR013121">
    <property type="entry name" value="Fe_red_NAD-bd_6"/>
</dbReference>
<feature type="transmembrane region" description="Helical" evidence="14">
    <location>
        <begin position="52"/>
        <end position="72"/>
    </location>
</feature>
<keyword evidence="8 14" id="KW-1133">Transmembrane helix</keyword>
<proteinExistence type="inferred from homology"/>
<comment type="subcellular location">
    <subcellularLocation>
        <location evidence="1">Cell membrane</location>
        <topology evidence="1">Multi-pass membrane protein</topology>
    </subcellularLocation>
</comment>
<evidence type="ECO:0000256" key="13">
    <source>
        <dbReference type="SAM" id="MobiDB-lite"/>
    </source>
</evidence>
<feature type="transmembrane region" description="Helical" evidence="14">
    <location>
        <begin position="198"/>
        <end position="217"/>
    </location>
</feature>
<dbReference type="SFLD" id="SFLDS00052">
    <property type="entry name" value="Ferric_Reductase_Domain"/>
    <property type="match status" value="1"/>
</dbReference>
<dbReference type="InterPro" id="IPR013130">
    <property type="entry name" value="Fe3_Rdtase_TM_dom"/>
</dbReference>
<dbReference type="InterPro" id="IPR039261">
    <property type="entry name" value="FNR_nucleotide-bd"/>
</dbReference>
<evidence type="ECO:0000256" key="7">
    <source>
        <dbReference type="ARBA" id="ARBA00022982"/>
    </source>
</evidence>
<keyword evidence="17" id="KW-1185">Reference proteome</keyword>
<feature type="transmembrane region" description="Helical" evidence="14">
    <location>
        <begin position="237"/>
        <end position="255"/>
    </location>
</feature>
<feature type="compositionally biased region" description="Low complexity" evidence="13">
    <location>
        <begin position="492"/>
        <end position="509"/>
    </location>
</feature>
<feature type="region of interest" description="Disordered" evidence="13">
    <location>
        <begin position="491"/>
        <end position="539"/>
    </location>
</feature>
<keyword evidence="7" id="KW-0249">Electron transport</keyword>
<dbReference type="PROSITE" id="PS51384">
    <property type="entry name" value="FAD_FR"/>
    <property type="match status" value="1"/>
</dbReference>
<evidence type="ECO:0000256" key="14">
    <source>
        <dbReference type="SAM" id="Phobius"/>
    </source>
</evidence>
<dbReference type="EMBL" id="JAKWFO010000005">
    <property type="protein sequence ID" value="KAI9635137.1"/>
    <property type="molecule type" value="Genomic_DNA"/>
</dbReference>
<dbReference type="RefSeq" id="XP_052944914.1">
    <property type="nucleotide sequence ID" value="XM_053089454.1"/>
</dbReference>
<evidence type="ECO:0000256" key="3">
    <source>
        <dbReference type="ARBA" id="ARBA00012668"/>
    </source>
</evidence>
<evidence type="ECO:0000256" key="4">
    <source>
        <dbReference type="ARBA" id="ARBA00022448"/>
    </source>
</evidence>
<dbReference type="InterPro" id="IPR013112">
    <property type="entry name" value="FAD-bd_8"/>
</dbReference>
<dbReference type="GO" id="GO:0005886">
    <property type="term" value="C:plasma membrane"/>
    <property type="evidence" value="ECO:0007669"/>
    <property type="project" value="UniProtKB-SubCell"/>
</dbReference>
<comment type="similarity">
    <text evidence="2">Belongs to the ferric reductase (FRE) family.</text>
</comment>
<evidence type="ECO:0000256" key="1">
    <source>
        <dbReference type="ARBA" id="ARBA00004651"/>
    </source>
</evidence>
<gene>
    <name evidence="16" type="ORF">MKK02DRAFT_36591</name>
</gene>
<evidence type="ECO:0000256" key="11">
    <source>
        <dbReference type="ARBA" id="ARBA00023136"/>
    </source>
</evidence>